<dbReference type="OMA" id="DGCVNKK"/>
<feature type="region of interest" description="Disordered" evidence="4">
    <location>
        <begin position="1"/>
        <end position="25"/>
    </location>
</feature>
<dbReference type="Pfam" id="PF00076">
    <property type="entry name" value="RRM_1"/>
    <property type="match status" value="1"/>
</dbReference>
<dbReference type="EMBL" id="GL870965">
    <property type="protein sequence ID" value="EGC39016.1"/>
    <property type="molecule type" value="Genomic_DNA"/>
</dbReference>
<dbReference type="PANTHER" id="PTHR18806:SF4">
    <property type="entry name" value="RNA-BINDING PROTEIN 25"/>
    <property type="match status" value="1"/>
</dbReference>
<organism evidence="7 8">
    <name type="scientific">Dictyostelium purpureum</name>
    <name type="common">Slime mold</name>
    <dbReference type="NCBI Taxonomy" id="5786"/>
    <lineage>
        <taxon>Eukaryota</taxon>
        <taxon>Amoebozoa</taxon>
        <taxon>Evosea</taxon>
        <taxon>Eumycetozoa</taxon>
        <taxon>Dictyostelia</taxon>
        <taxon>Dictyosteliales</taxon>
        <taxon>Dictyosteliaceae</taxon>
        <taxon>Dictyostelium</taxon>
    </lineage>
</organism>
<evidence type="ECO:0000313" key="7">
    <source>
        <dbReference type="EMBL" id="EGC39016.1"/>
    </source>
</evidence>
<evidence type="ECO:0000256" key="2">
    <source>
        <dbReference type="PROSITE-ProRule" id="PRU00176"/>
    </source>
</evidence>
<dbReference type="InterPro" id="IPR052768">
    <property type="entry name" value="RBM25"/>
</dbReference>
<evidence type="ECO:0000259" key="5">
    <source>
        <dbReference type="PROSITE" id="PS50102"/>
    </source>
</evidence>
<dbReference type="InterPro" id="IPR012677">
    <property type="entry name" value="Nucleotide-bd_a/b_plait_sf"/>
</dbReference>
<dbReference type="KEGG" id="dpp:DICPUDRAFT_148225"/>
<sequence length="619" mass="71296">MNHPYGHHHFHNQGPPGMPPPGMIMKGPPGMPPPYGFPPNMPPPYSFPPPYGFPPGMPPPPHSNAPPYGFQPPPAGRGLGPPSQQQQQPLPNKFSNQIIPPQPIIPTPTSHSINGNNSFENKINNGVLQIPTPANSNTTTPTAAAATNLSTSQNNINKDINSTNTTAYIGKIPTLLEDSFIKSLLDLCGKVVNWKRASETNGKLKAFGFCTFEHAEGAFKALKILNEFQVDGEGGKLMVKVDITQKFYSDYLEKQVGGIKSDDSPEDLILREKIKTLVEKNLPNIQDKKKNISNEINDFYNKDRRDLTKEEKIKIIEREKEKEKQRYKERELKSKERDLKEFKERERLWERREKNKELDREEEKEKEKEKDKRELLLRLKEMDEYSDTDEKQRKRLRSRDAIKHRTKEREDDEKDRIKEQIEIQEQLLKKQKEDELNKIQLGGFSSSLANKKVKLVNKGFGTEDQDDDQDETNQSLASSSSNLMKKKQNLLPLLDHNEIDQILNPKQQQEETLMSTKDLQLQNIAAEIPVTADELFKLKVSNWNVIDKQINEKMKPWITQKVISFFGTQENEFIDFIVDLLESHTEPNNIVLKLKDVFEENAEDFVLKMWRMILFLDKI</sequence>
<dbReference type="STRING" id="5786.F0ZAK2"/>
<keyword evidence="2" id="KW-0694">RNA-binding</keyword>
<dbReference type="PROSITE" id="PS51025">
    <property type="entry name" value="PWI"/>
    <property type="match status" value="1"/>
</dbReference>
<evidence type="ECO:0000256" key="4">
    <source>
        <dbReference type="SAM" id="MobiDB-lite"/>
    </source>
</evidence>
<feature type="region of interest" description="Disordered" evidence="4">
    <location>
        <begin position="56"/>
        <end position="112"/>
    </location>
</feature>
<gene>
    <name evidence="7" type="ORF">DICPUDRAFT_148225</name>
</gene>
<feature type="region of interest" description="Disordered" evidence="4">
    <location>
        <begin position="387"/>
        <end position="414"/>
    </location>
</feature>
<dbReference type="Proteomes" id="UP000001064">
    <property type="component" value="Unassembled WGS sequence"/>
</dbReference>
<feature type="domain" description="RRM" evidence="5">
    <location>
        <begin position="165"/>
        <end position="244"/>
    </location>
</feature>
<dbReference type="InterPro" id="IPR034268">
    <property type="entry name" value="RBM25_RRM"/>
</dbReference>
<dbReference type="VEuPathDB" id="AmoebaDB:DICPUDRAFT_148225"/>
<dbReference type="Gene3D" id="3.30.70.330">
    <property type="match status" value="1"/>
</dbReference>
<dbReference type="SMART" id="SM00360">
    <property type="entry name" value="RRM"/>
    <property type="match status" value="1"/>
</dbReference>
<dbReference type="InterPro" id="IPR035979">
    <property type="entry name" value="RBD_domain_sf"/>
</dbReference>
<accession>F0ZAK2</accession>
<evidence type="ECO:0000259" key="6">
    <source>
        <dbReference type="PROSITE" id="PS51025"/>
    </source>
</evidence>
<dbReference type="SMART" id="SM00311">
    <property type="entry name" value="PWI"/>
    <property type="match status" value="1"/>
</dbReference>
<feature type="coiled-coil region" evidence="3">
    <location>
        <begin position="313"/>
        <end position="378"/>
    </location>
</feature>
<dbReference type="Pfam" id="PF01480">
    <property type="entry name" value="PWI"/>
    <property type="match status" value="1"/>
</dbReference>
<dbReference type="InterPro" id="IPR000504">
    <property type="entry name" value="RRM_dom"/>
</dbReference>
<dbReference type="PANTHER" id="PTHR18806">
    <property type="entry name" value="RBM25 PROTEIN"/>
    <property type="match status" value="1"/>
</dbReference>
<dbReference type="CDD" id="cd12446">
    <property type="entry name" value="RRM_RBM25"/>
    <property type="match status" value="1"/>
</dbReference>
<protein>
    <recommendedName>
        <fullName evidence="9">PWI domain-containing protein</fullName>
    </recommendedName>
</protein>
<proteinExistence type="predicted"/>
<dbReference type="OrthoDB" id="6275295at2759"/>
<evidence type="ECO:0008006" key="9">
    <source>
        <dbReference type="Google" id="ProtNLM"/>
    </source>
</evidence>
<dbReference type="SUPFAM" id="SSF54928">
    <property type="entry name" value="RNA-binding domain, RBD"/>
    <property type="match status" value="1"/>
</dbReference>
<feature type="compositionally biased region" description="Basic residues" evidence="4">
    <location>
        <begin position="1"/>
        <end position="11"/>
    </location>
</feature>
<feature type="compositionally biased region" description="Pro residues" evidence="4">
    <location>
        <begin position="56"/>
        <end position="75"/>
    </location>
</feature>
<evidence type="ECO:0000313" key="8">
    <source>
        <dbReference type="Proteomes" id="UP000001064"/>
    </source>
</evidence>
<reference evidence="8" key="1">
    <citation type="journal article" date="2011" name="Genome Biol.">
        <title>Comparative genomics of the social amoebae Dictyostelium discoideum and Dictyostelium purpureum.</title>
        <authorList>
            <consortium name="US DOE Joint Genome Institute (JGI-PGF)"/>
            <person name="Sucgang R."/>
            <person name="Kuo A."/>
            <person name="Tian X."/>
            <person name="Salerno W."/>
            <person name="Parikh A."/>
            <person name="Feasley C.L."/>
            <person name="Dalin E."/>
            <person name="Tu H."/>
            <person name="Huang E."/>
            <person name="Barry K."/>
            <person name="Lindquist E."/>
            <person name="Shapiro H."/>
            <person name="Bruce D."/>
            <person name="Schmutz J."/>
            <person name="Salamov A."/>
            <person name="Fey P."/>
            <person name="Gaudet P."/>
            <person name="Anjard C."/>
            <person name="Babu M.M."/>
            <person name="Basu S."/>
            <person name="Bushmanova Y."/>
            <person name="van der Wel H."/>
            <person name="Katoh-Kurasawa M."/>
            <person name="Dinh C."/>
            <person name="Coutinho P.M."/>
            <person name="Saito T."/>
            <person name="Elias M."/>
            <person name="Schaap P."/>
            <person name="Kay R.R."/>
            <person name="Henrissat B."/>
            <person name="Eichinger L."/>
            <person name="Rivero F."/>
            <person name="Putnam N.H."/>
            <person name="West C.M."/>
            <person name="Loomis W.F."/>
            <person name="Chisholm R.L."/>
            <person name="Shaulsky G."/>
            <person name="Strassmann J.E."/>
            <person name="Queller D.C."/>
            <person name="Kuspa A."/>
            <person name="Grigoriev I.V."/>
        </authorList>
    </citation>
    <scope>NUCLEOTIDE SEQUENCE [LARGE SCALE GENOMIC DNA]</scope>
    <source>
        <strain evidence="8">QSDP1</strain>
    </source>
</reference>
<evidence type="ECO:0000256" key="3">
    <source>
        <dbReference type="SAM" id="Coils"/>
    </source>
</evidence>
<dbReference type="GO" id="GO:0006397">
    <property type="term" value="P:mRNA processing"/>
    <property type="evidence" value="ECO:0007669"/>
    <property type="project" value="UniProtKB-KW"/>
</dbReference>
<dbReference type="InterPro" id="IPR002483">
    <property type="entry name" value="PWI_dom"/>
</dbReference>
<dbReference type="SUPFAM" id="SSF101233">
    <property type="entry name" value="PWI domain"/>
    <property type="match status" value="1"/>
</dbReference>
<dbReference type="PROSITE" id="PS50102">
    <property type="entry name" value="RRM"/>
    <property type="match status" value="1"/>
</dbReference>
<dbReference type="AlphaFoldDB" id="F0ZAK2"/>
<name>F0ZAK2_DICPU</name>
<keyword evidence="8" id="KW-1185">Reference proteome</keyword>
<feature type="compositionally biased region" description="Low complexity" evidence="4">
    <location>
        <begin position="81"/>
        <end position="91"/>
    </location>
</feature>
<evidence type="ECO:0000256" key="1">
    <source>
        <dbReference type="ARBA" id="ARBA00022664"/>
    </source>
</evidence>
<keyword evidence="1" id="KW-0507">mRNA processing</keyword>
<dbReference type="GO" id="GO:0003723">
    <property type="term" value="F:RNA binding"/>
    <property type="evidence" value="ECO:0007669"/>
    <property type="project" value="UniProtKB-UniRule"/>
</dbReference>
<dbReference type="GeneID" id="10506089"/>
<dbReference type="InterPro" id="IPR036483">
    <property type="entry name" value="PWI_dom_sf"/>
</dbReference>
<feature type="domain" description="PWI" evidence="6">
    <location>
        <begin position="533"/>
        <end position="619"/>
    </location>
</feature>
<dbReference type="RefSeq" id="XP_003284469.1">
    <property type="nucleotide sequence ID" value="XM_003284421.1"/>
</dbReference>
<dbReference type="InParanoid" id="F0ZAK2"/>
<dbReference type="FunCoup" id="F0ZAK2">
    <property type="interactions" value="316"/>
</dbReference>
<feature type="compositionally biased region" description="Polar residues" evidence="4">
    <location>
        <begin position="473"/>
        <end position="482"/>
    </location>
</feature>
<dbReference type="Gene3D" id="1.20.1390.10">
    <property type="entry name" value="PWI domain"/>
    <property type="match status" value="1"/>
</dbReference>
<feature type="region of interest" description="Disordered" evidence="4">
    <location>
        <begin position="460"/>
        <end position="482"/>
    </location>
</feature>
<dbReference type="eggNOG" id="KOG2253">
    <property type="taxonomic scope" value="Eukaryota"/>
</dbReference>
<keyword evidence="3" id="KW-0175">Coiled coil</keyword>